<accession>A0A4Q5KP80</accession>
<evidence type="ECO:0008006" key="8">
    <source>
        <dbReference type="Google" id="ProtNLM"/>
    </source>
</evidence>
<evidence type="ECO:0000313" key="4">
    <source>
        <dbReference type="EMBL" id="RYU64143.1"/>
    </source>
</evidence>
<keyword evidence="7" id="KW-1185">Reference proteome</keyword>
<dbReference type="Proteomes" id="UP000293465">
    <property type="component" value="Unassembled WGS sequence"/>
</dbReference>
<reference evidence="5 6" key="1">
    <citation type="submission" date="2019-02" db="EMBL/GenBank/DDBJ databases">
        <title>Genome sequences of Aliivibrio finisterrensis strains from farmed Atlantic salmon.</title>
        <authorList>
            <person name="Bowman J.P."/>
        </authorList>
    </citation>
    <scope>NUCLEOTIDE SEQUENCE [LARGE SCALE GENOMIC DNA]</scope>
    <source>
        <strain evidence="4 7">A21</strain>
        <strain evidence="2 5">A32</strain>
        <strain evidence="3 6">A46</strain>
    </source>
</reference>
<evidence type="ECO:0000313" key="6">
    <source>
        <dbReference type="Proteomes" id="UP000294063"/>
    </source>
</evidence>
<dbReference type="AlphaFoldDB" id="A0A4Q5KP80"/>
<evidence type="ECO:0000256" key="1">
    <source>
        <dbReference type="SAM" id="MobiDB-lite"/>
    </source>
</evidence>
<dbReference type="EMBL" id="SEZJ01000004">
    <property type="protein sequence ID" value="RYU47375.1"/>
    <property type="molecule type" value="Genomic_DNA"/>
</dbReference>
<feature type="compositionally biased region" description="Polar residues" evidence="1">
    <location>
        <begin position="31"/>
        <end position="42"/>
    </location>
</feature>
<evidence type="ECO:0000313" key="7">
    <source>
        <dbReference type="Proteomes" id="UP000294166"/>
    </source>
</evidence>
<dbReference type="EMBL" id="SEZN01000017">
    <property type="protein sequence ID" value="RYU64143.1"/>
    <property type="molecule type" value="Genomic_DNA"/>
</dbReference>
<comment type="caution">
    <text evidence="2">The sequence shown here is derived from an EMBL/GenBank/DDBJ whole genome shotgun (WGS) entry which is preliminary data.</text>
</comment>
<gene>
    <name evidence="2" type="ORF">ERW49_06560</name>
    <name evidence="4" type="ORF">ERW53_10530</name>
    <name evidence="3" type="ORF">ERW57_10795</name>
</gene>
<dbReference type="Proteomes" id="UP000294063">
    <property type="component" value="Unassembled WGS sequence"/>
</dbReference>
<feature type="region of interest" description="Disordered" evidence="1">
    <location>
        <begin position="23"/>
        <end position="42"/>
    </location>
</feature>
<dbReference type="PROSITE" id="PS51257">
    <property type="entry name" value="PROKAR_LIPOPROTEIN"/>
    <property type="match status" value="1"/>
</dbReference>
<sequence length="42" mass="4801">MLLRFSLITTLLLLSACSNYDDYRPVGNPEPQEQSTLITEEE</sequence>
<evidence type="ECO:0000313" key="5">
    <source>
        <dbReference type="Proteomes" id="UP000293465"/>
    </source>
</evidence>
<evidence type="ECO:0000313" key="2">
    <source>
        <dbReference type="EMBL" id="RYU47375.1"/>
    </source>
</evidence>
<dbReference type="GeneID" id="86911319"/>
<protein>
    <recommendedName>
        <fullName evidence="8">Lipoprotein</fullName>
    </recommendedName>
</protein>
<proteinExistence type="predicted"/>
<evidence type="ECO:0000313" key="3">
    <source>
        <dbReference type="EMBL" id="RYU51132.1"/>
    </source>
</evidence>
<name>A0A4Q5KP80_9GAMM</name>
<dbReference type="EMBL" id="SEZK01000016">
    <property type="protein sequence ID" value="RYU51132.1"/>
    <property type="molecule type" value="Genomic_DNA"/>
</dbReference>
<organism evidence="2 5">
    <name type="scientific">Aliivibrio finisterrensis</name>
    <dbReference type="NCBI Taxonomy" id="511998"/>
    <lineage>
        <taxon>Bacteria</taxon>
        <taxon>Pseudomonadati</taxon>
        <taxon>Pseudomonadota</taxon>
        <taxon>Gammaproteobacteria</taxon>
        <taxon>Vibrionales</taxon>
        <taxon>Vibrionaceae</taxon>
        <taxon>Aliivibrio</taxon>
    </lineage>
</organism>
<dbReference type="Proteomes" id="UP000294166">
    <property type="component" value="Unassembled WGS sequence"/>
</dbReference>
<dbReference type="RefSeq" id="WP_130043297.1">
    <property type="nucleotide sequence ID" value="NZ_SEZJ01000004.1"/>
</dbReference>